<name>A0ABU5Y8C0_9FLAO</name>
<organism evidence="1 2">
    <name type="scientific">Capnocytophaga gingivalis</name>
    <dbReference type="NCBI Taxonomy" id="1017"/>
    <lineage>
        <taxon>Bacteria</taxon>
        <taxon>Pseudomonadati</taxon>
        <taxon>Bacteroidota</taxon>
        <taxon>Flavobacteriia</taxon>
        <taxon>Flavobacteriales</taxon>
        <taxon>Flavobacteriaceae</taxon>
        <taxon>Capnocytophaga</taxon>
    </lineage>
</organism>
<evidence type="ECO:0008006" key="3">
    <source>
        <dbReference type="Google" id="ProtNLM"/>
    </source>
</evidence>
<sequence length="330" mass="38874">MKRQVKIAQLVERNPPKIEVAGSKPVLLSNYIFLLKSIVISLLFYSCSSNIPENQVYGKDNPHNIKPYLSQYNLKGKIKTLHYYNGYYSETLHFNKQGLLTHIDNGLHQKLSYNRQGKLTKIYSERDEIIFTYLPNNTVKQEWKSDFGNATLYYVYNDKGSLLSEESKGDGNYKYLYEYDSQGRLLVKKYDFAYMKALKETETDMGLSERSFMKLYEYDTPGSLKKYTEYDRNGDIEKIDIYKKGLLVETQRYEQNELFEKSIFTYDNGKEQETVYNQQGTPIRLATYNTTLDKQGNVILKTEEYEEIPNNTNKEKIIKVIEKREIEYYP</sequence>
<accession>A0ABU5Y8C0</accession>
<dbReference type="Proteomes" id="UP001324270">
    <property type="component" value="Unassembled WGS sequence"/>
</dbReference>
<evidence type="ECO:0000313" key="1">
    <source>
        <dbReference type="EMBL" id="MEB3040173.1"/>
    </source>
</evidence>
<dbReference type="Gene3D" id="2.180.10.10">
    <property type="entry name" value="RHS repeat-associated core"/>
    <property type="match status" value="1"/>
</dbReference>
<dbReference type="EMBL" id="JAYKBV010000006">
    <property type="protein sequence ID" value="MEB3040173.1"/>
    <property type="molecule type" value="Genomic_DNA"/>
</dbReference>
<keyword evidence="2" id="KW-1185">Reference proteome</keyword>
<protein>
    <recommendedName>
        <fullName evidence="3">Sugar-binding protein</fullName>
    </recommendedName>
</protein>
<gene>
    <name evidence="1" type="ORF">VJJ49_05620</name>
</gene>
<comment type="caution">
    <text evidence="1">The sequence shown here is derived from an EMBL/GenBank/DDBJ whole genome shotgun (WGS) entry which is preliminary data.</text>
</comment>
<dbReference type="RefSeq" id="WP_323979242.1">
    <property type="nucleotide sequence ID" value="NZ_JAYKBV010000006.1"/>
</dbReference>
<evidence type="ECO:0000313" key="2">
    <source>
        <dbReference type="Proteomes" id="UP001324270"/>
    </source>
</evidence>
<reference evidence="1 2" key="1">
    <citation type="submission" date="2023-12" db="EMBL/GenBank/DDBJ databases">
        <title>Genomic sequences of Capnocytophaga and Parvimonas strains.</title>
        <authorList>
            <person name="Watt R.M."/>
            <person name="Wang M."/>
            <person name="Yang T."/>
            <person name="Tong W.M."/>
        </authorList>
    </citation>
    <scope>NUCLEOTIDE SEQUENCE [LARGE SCALE GENOMIC DNA]</scope>
    <source>
        <strain evidence="1 2">CCUG 13156</strain>
    </source>
</reference>
<proteinExistence type="predicted"/>